<evidence type="ECO:0000313" key="2">
    <source>
        <dbReference type="Proteomes" id="UP000789366"/>
    </source>
</evidence>
<comment type="caution">
    <text evidence="1">The sequence shown here is derived from an EMBL/GenBank/DDBJ whole genome shotgun (WGS) entry which is preliminary data.</text>
</comment>
<sequence>MIKEPHGKTRAEVNFFSNTVNAKDLAETWCLPFIRDHLVRVTIGKCNLDELKAHNTHNRKLFNLPKNTNEVLLWRQVRQTDTESDDDKVLNSKNSAKEYQQKSAYLKRKSKEIKEGKRRAFFDEAFSSNTISSKPNMKYENSIDYMMQLIRSLKEKSNTWSETFLIAPNRHTS</sequence>
<dbReference type="EMBL" id="CAJVPW010001241">
    <property type="protein sequence ID" value="CAG8478709.1"/>
    <property type="molecule type" value="Genomic_DNA"/>
</dbReference>
<reference evidence="1" key="1">
    <citation type="submission" date="2021-06" db="EMBL/GenBank/DDBJ databases">
        <authorList>
            <person name="Kallberg Y."/>
            <person name="Tangrot J."/>
            <person name="Rosling A."/>
        </authorList>
    </citation>
    <scope>NUCLEOTIDE SEQUENCE</scope>
    <source>
        <strain evidence="1">28 12/20/2015</strain>
    </source>
</reference>
<dbReference type="Proteomes" id="UP000789366">
    <property type="component" value="Unassembled WGS sequence"/>
</dbReference>
<gene>
    <name evidence="1" type="ORF">SPELUC_LOCUS2028</name>
</gene>
<evidence type="ECO:0000313" key="1">
    <source>
        <dbReference type="EMBL" id="CAG8478709.1"/>
    </source>
</evidence>
<proteinExistence type="predicted"/>
<keyword evidence="2" id="KW-1185">Reference proteome</keyword>
<accession>A0ACA9KKC5</accession>
<organism evidence="1 2">
    <name type="scientific">Cetraspora pellucida</name>
    <dbReference type="NCBI Taxonomy" id="1433469"/>
    <lineage>
        <taxon>Eukaryota</taxon>
        <taxon>Fungi</taxon>
        <taxon>Fungi incertae sedis</taxon>
        <taxon>Mucoromycota</taxon>
        <taxon>Glomeromycotina</taxon>
        <taxon>Glomeromycetes</taxon>
        <taxon>Diversisporales</taxon>
        <taxon>Gigasporaceae</taxon>
        <taxon>Cetraspora</taxon>
    </lineage>
</organism>
<protein>
    <submittedName>
        <fullName evidence="1">12413_t:CDS:1</fullName>
    </submittedName>
</protein>
<name>A0ACA9KKC5_9GLOM</name>